<dbReference type="Pfam" id="PF00042">
    <property type="entry name" value="Globin"/>
    <property type="match status" value="1"/>
</dbReference>
<comment type="similarity">
    <text evidence="3">In the C-terminal section; belongs to the flavoprotein pyridine nucleotide cytochrome reductase family.</text>
</comment>
<dbReference type="InterPro" id="IPR012292">
    <property type="entry name" value="Globin/Proto"/>
</dbReference>
<dbReference type="InterPro" id="IPR017938">
    <property type="entry name" value="Riboflavin_synthase-like_b-brl"/>
</dbReference>
<dbReference type="Gene3D" id="1.10.490.10">
    <property type="entry name" value="Globins"/>
    <property type="match status" value="1"/>
</dbReference>
<evidence type="ECO:0000256" key="2">
    <source>
        <dbReference type="ARBA" id="ARBA00001974"/>
    </source>
</evidence>
<dbReference type="Gene3D" id="2.40.30.10">
    <property type="entry name" value="Translation factors"/>
    <property type="match status" value="1"/>
</dbReference>
<feature type="compositionally biased region" description="Basic and acidic residues" evidence="11">
    <location>
        <begin position="166"/>
        <end position="185"/>
    </location>
</feature>
<dbReference type="OrthoDB" id="3213438at2"/>
<dbReference type="PANTHER" id="PTHR47354:SF5">
    <property type="entry name" value="PROTEIN RFBI"/>
    <property type="match status" value="1"/>
</dbReference>
<dbReference type="PRINTS" id="PR00371">
    <property type="entry name" value="FPNCR"/>
</dbReference>
<dbReference type="AlphaFoldDB" id="A0A5J4LGE7"/>
<dbReference type="InterPro" id="IPR001709">
    <property type="entry name" value="Flavoprot_Pyr_Nucl_cyt_Rdtase"/>
</dbReference>
<protein>
    <recommendedName>
        <fullName evidence="4">nitric oxide dioxygenase</fullName>
        <ecNumber evidence="4">1.14.12.17</ecNumber>
    </recommendedName>
</protein>
<feature type="compositionally biased region" description="Low complexity" evidence="11">
    <location>
        <begin position="230"/>
        <end position="245"/>
    </location>
</feature>
<dbReference type="Pfam" id="PF00970">
    <property type="entry name" value="FAD_binding_6"/>
    <property type="match status" value="1"/>
</dbReference>
<feature type="compositionally biased region" description="Low complexity" evidence="11">
    <location>
        <begin position="131"/>
        <end position="146"/>
    </location>
</feature>
<comment type="catalytic activity">
    <reaction evidence="10">
        <text>2 nitric oxide + NADPH + 2 O2 = 2 nitrate + NADP(+) + H(+)</text>
        <dbReference type="Rhea" id="RHEA:19465"/>
        <dbReference type="ChEBI" id="CHEBI:15378"/>
        <dbReference type="ChEBI" id="CHEBI:15379"/>
        <dbReference type="ChEBI" id="CHEBI:16480"/>
        <dbReference type="ChEBI" id="CHEBI:17632"/>
        <dbReference type="ChEBI" id="CHEBI:57783"/>
        <dbReference type="ChEBI" id="CHEBI:58349"/>
        <dbReference type="EC" id="1.14.12.17"/>
    </reaction>
</comment>
<dbReference type="InterPro" id="IPR009050">
    <property type="entry name" value="Globin-like_sf"/>
</dbReference>
<evidence type="ECO:0000256" key="7">
    <source>
        <dbReference type="ARBA" id="ARBA00023014"/>
    </source>
</evidence>
<keyword evidence="6" id="KW-0521">NADP</keyword>
<comment type="catalytic activity">
    <reaction evidence="9">
        <text>2 nitric oxide + NADH + 2 O2 = 2 nitrate + NAD(+) + H(+)</text>
        <dbReference type="Rhea" id="RHEA:19469"/>
        <dbReference type="ChEBI" id="CHEBI:15378"/>
        <dbReference type="ChEBI" id="CHEBI:15379"/>
        <dbReference type="ChEBI" id="CHEBI:16480"/>
        <dbReference type="ChEBI" id="CHEBI:17632"/>
        <dbReference type="ChEBI" id="CHEBI:57540"/>
        <dbReference type="ChEBI" id="CHEBI:57945"/>
        <dbReference type="EC" id="1.14.12.17"/>
    </reaction>
</comment>
<dbReference type="Gene3D" id="3.40.50.80">
    <property type="entry name" value="Nucleotide-binding domain of ferredoxin-NADP reductase (FNR) module"/>
    <property type="match status" value="1"/>
</dbReference>
<evidence type="ECO:0000256" key="4">
    <source>
        <dbReference type="ARBA" id="ARBA00012229"/>
    </source>
</evidence>
<dbReference type="CDD" id="cd19753">
    <property type="entry name" value="Mb-like_oxidoreductase"/>
    <property type="match status" value="1"/>
</dbReference>
<proteinExistence type="inferred from homology"/>
<feature type="domain" description="FAD-binding FR-type" evidence="13">
    <location>
        <begin position="383"/>
        <end position="483"/>
    </location>
</feature>
<evidence type="ECO:0000256" key="3">
    <source>
        <dbReference type="ARBA" id="ARBA00006401"/>
    </source>
</evidence>
<dbReference type="SUPFAM" id="SSF46458">
    <property type="entry name" value="Globin-like"/>
    <property type="match status" value="1"/>
</dbReference>
<evidence type="ECO:0000313" key="15">
    <source>
        <dbReference type="Proteomes" id="UP000325598"/>
    </source>
</evidence>
<dbReference type="RefSeq" id="WP_152104601.1">
    <property type="nucleotide sequence ID" value="NZ_BLAG01000009.1"/>
</dbReference>
<dbReference type="PANTHER" id="PTHR47354">
    <property type="entry name" value="NADH OXIDOREDUCTASE HCR"/>
    <property type="match status" value="1"/>
</dbReference>
<dbReference type="InterPro" id="IPR050415">
    <property type="entry name" value="MRET"/>
</dbReference>
<dbReference type="InterPro" id="IPR017927">
    <property type="entry name" value="FAD-bd_FR_type"/>
</dbReference>
<feature type="compositionally biased region" description="Basic and acidic residues" evidence="11">
    <location>
        <begin position="36"/>
        <end position="81"/>
    </location>
</feature>
<sequence>MDAPTTTSADNGSSGGSSGDWGWFTPPAKKSSGEQQEQHHGQDRQQDHDVPAEPDDGSAHHDRGDRREHHERNQREGRNDGEPIPSRPVNPIRPVGTAATRERETEPPQAPSPYEAGRPSPAAGSGEQQFPAAAYSEQPAAAPGHAAPRREAEPSWGGASPAPRPPEWERVSPPGREPEPVHESARATGAPAGAPAGTAPATGPAAQSQGPAPSVFTPQARPAAPGPEPTLDALQASAASTAPASPDAVLIRRTMAEIEPVADKVTSYFYALLFVQYPDLRALFPAAMDTQRDRLFKALLTAAQHVDDAEVLTAYLANLGRGHRKYGTQPDHYPAVGECLLNALARYATSSWGPETQAAWVRAYTAISQIMIDAAAEDEAVAPAWWQAEVVSHELRTPDIAVVLVRPDQPYPFLAGQYASVETPWWPRVWRHYSFASAPRSDGLLSFHVKAVPAGWVSNAMVHRARPGDVIRLGAPGGSMTVDHSKRSGLLCVGGGTGIAPIKALVEDVAEHGVRRPVEVFYGARSDHDLYDLDTMLTLEQTHPWLSVRPVVATGPAARGGTSSETGQLPDAVRQYGPFREYDAYLSGPPGLIRSGVDALVGVGIPTERIRHDSVEELVSAGD</sequence>
<feature type="domain" description="Globin" evidence="12">
    <location>
        <begin position="242"/>
        <end position="376"/>
    </location>
</feature>
<organism evidence="14 15">
    <name type="scientific">Streptomyces angustmyceticus</name>
    <dbReference type="NCBI Taxonomy" id="285578"/>
    <lineage>
        <taxon>Bacteria</taxon>
        <taxon>Bacillati</taxon>
        <taxon>Actinomycetota</taxon>
        <taxon>Actinomycetes</taxon>
        <taxon>Kitasatosporales</taxon>
        <taxon>Streptomycetaceae</taxon>
        <taxon>Streptomyces</taxon>
    </lineage>
</organism>
<feature type="compositionally biased region" description="Low complexity" evidence="11">
    <location>
        <begin position="187"/>
        <end position="214"/>
    </location>
</feature>
<evidence type="ECO:0000313" key="14">
    <source>
        <dbReference type="EMBL" id="GES30729.1"/>
    </source>
</evidence>
<reference evidence="14 15" key="1">
    <citation type="submission" date="2019-10" db="EMBL/GenBank/DDBJ databases">
        <title>Whole genome shotgun sequence of Streptomyces angustmyceticus NBRC 3934.</title>
        <authorList>
            <person name="Hosoyama A."/>
            <person name="Ichikawa N."/>
            <person name="Kimura A."/>
            <person name="Kitahashi Y."/>
            <person name="Komaki H."/>
            <person name="Uohara A."/>
        </authorList>
    </citation>
    <scope>NUCLEOTIDE SEQUENCE [LARGE SCALE GENOMIC DNA]</scope>
    <source>
        <strain evidence="14 15">NBRC 3934</strain>
    </source>
</reference>
<name>A0A5J4LGE7_9ACTN</name>
<evidence type="ECO:0000256" key="8">
    <source>
        <dbReference type="ARBA" id="ARBA00023027"/>
    </source>
</evidence>
<dbReference type="GeneID" id="96752650"/>
<dbReference type="CDD" id="cd06187">
    <property type="entry name" value="O2ase_reductase_like"/>
    <property type="match status" value="1"/>
</dbReference>
<comment type="cofactor">
    <cofactor evidence="2">
        <name>FAD</name>
        <dbReference type="ChEBI" id="CHEBI:57692"/>
    </cofactor>
</comment>
<dbReference type="InterPro" id="IPR039261">
    <property type="entry name" value="FNR_nucleotide-bd"/>
</dbReference>
<dbReference type="GO" id="GO:0019825">
    <property type="term" value="F:oxygen binding"/>
    <property type="evidence" value="ECO:0007669"/>
    <property type="project" value="InterPro"/>
</dbReference>
<keyword evidence="5" id="KW-0479">Metal-binding</keyword>
<dbReference type="InterPro" id="IPR000971">
    <property type="entry name" value="Globin"/>
</dbReference>
<evidence type="ECO:0000259" key="13">
    <source>
        <dbReference type="PROSITE" id="PS51384"/>
    </source>
</evidence>
<evidence type="ECO:0000256" key="5">
    <source>
        <dbReference type="ARBA" id="ARBA00022714"/>
    </source>
</evidence>
<feature type="region of interest" description="Disordered" evidence="11">
    <location>
        <begin position="1"/>
        <end position="245"/>
    </location>
</feature>
<dbReference type="GO" id="GO:0008941">
    <property type="term" value="F:nitric oxide dioxygenase NAD(P)H activity"/>
    <property type="evidence" value="ECO:0007669"/>
    <property type="project" value="UniProtKB-EC"/>
</dbReference>
<dbReference type="SUPFAM" id="SSF52343">
    <property type="entry name" value="Ferredoxin reductase-like, C-terminal NADP-linked domain"/>
    <property type="match status" value="1"/>
</dbReference>
<evidence type="ECO:0000256" key="1">
    <source>
        <dbReference type="ARBA" id="ARBA00001970"/>
    </source>
</evidence>
<comment type="cofactor">
    <cofactor evidence="1">
        <name>heme b</name>
        <dbReference type="ChEBI" id="CHEBI:60344"/>
    </cofactor>
</comment>
<dbReference type="InterPro" id="IPR008333">
    <property type="entry name" value="Cbr1-like_FAD-bd_dom"/>
</dbReference>
<evidence type="ECO:0000256" key="11">
    <source>
        <dbReference type="SAM" id="MobiDB-lite"/>
    </source>
</evidence>
<dbReference type="PRINTS" id="PR00410">
    <property type="entry name" value="PHEHYDRXLASE"/>
</dbReference>
<evidence type="ECO:0000256" key="10">
    <source>
        <dbReference type="ARBA" id="ARBA00049433"/>
    </source>
</evidence>
<dbReference type="PROSITE" id="PS51384">
    <property type="entry name" value="FAD_FR"/>
    <property type="match status" value="1"/>
</dbReference>
<evidence type="ECO:0000256" key="6">
    <source>
        <dbReference type="ARBA" id="ARBA00022857"/>
    </source>
</evidence>
<feature type="compositionally biased region" description="Polar residues" evidence="11">
    <location>
        <begin position="1"/>
        <end position="11"/>
    </location>
</feature>
<dbReference type="Pfam" id="PF00175">
    <property type="entry name" value="NAD_binding_1"/>
    <property type="match status" value="1"/>
</dbReference>
<accession>A0A5J4LGE7</accession>
<dbReference type="PROSITE" id="PS01033">
    <property type="entry name" value="GLOBIN"/>
    <property type="match status" value="1"/>
</dbReference>
<comment type="caution">
    <text evidence="14">The sequence shown here is derived from an EMBL/GenBank/DDBJ whole genome shotgun (WGS) entry which is preliminary data.</text>
</comment>
<dbReference type="SUPFAM" id="SSF63380">
    <property type="entry name" value="Riboflavin synthase domain-like"/>
    <property type="match status" value="1"/>
</dbReference>
<keyword evidence="5" id="KW-0408">Iron</keyword>
<dbReference type="EMBL" id="BLAG01000009">
    <property type="protein sequence ID" value="GES30729.1"/>
    <property type="molecule type" value="Genomic_DNA"/>
</dbReference>
<keyword evidence="7" id="KW-0411">Iron-sulfur</keyword>
<dbReference type="EC" id="1.14.12.17" evidence="4"/>
<dbReference type="InterPro" id="IPR001433">
    <property type="entry name" value="OxRdtase_FAD/NAD-bd"/>
</dbReference>
<keyword evidence="8" id="KW-0520">NAD</keyword>
<evidence type="ECO:0000256" key="9">
    <source>
        <dbReference type="ARBA" id="ARBA00048649"/>
    </source>
</evidence>
<dbReference type="GO" id="GO:0020037">
    <property type="term" value="F:heme binding"/>
    <property type="evidence" value="ECO:0007669"/>
    <property type="project" value="InterPro"/>
</dbReference>
<evidence type="ECO:0000259" key="12">
    <source>
        <dbReference type="PROSITE" id="PS01033"/>
    </source>
</evidence>
<keyword evidence="15" id="KW-1185">Reference proteome</keyword>
<keyword evidence="5" id="KW-0001">2Fe-2S</keyword>
<dbReference type="GO" id="GO:0051537">
    <property type="term" value="F:2 iron, 2 sulfur cluster binding"/>
    <property type="evidence" value="ECO:0007669"/>
    <property type="project" value="UniProtKB-KW"/>
</dbReference>
<dbReference type="Proteomes" id="UP000325598">
    <property type="component" value="Unassembled WGS sequence"/>
</dbReference>
<gene>
    <name evidence="14" type="ORF">San01_32160</name>
</gene>